<comment type="catalytic activity">
    <reaction evidence="10">
        <text>XTP + H2O = XMP + diphosphate + H(+)</text>
        <dbReference type="Rhea" id="RHEA:28610"/>
        <dbReference type="ChEBI" id="CHEBI:15377"/>
        <dbReference type="ChEBI" id="CHEBI:15378"/>
        <dbReference type="ChEBI" id="CHEBI:33019"/>
        <dbReference type="ChEBI" id="CHEBI:57464"/>
        <dbReference type="ChEBI" id="CHEBI:61314"/>
        <dbReference type="EC" id="3.6.1.66"/>
    </reaction>
</comment>
<dbReference type="GO" id="GO:0005829">
    <property type="term" value="C:cytosol"/>
    <property type="evidence" value="ECO:0007669"/>
    <property type="project" value="TreeGrafter"/>
</dbReference>
<keyword evidence="4" id="KW-0479">Metal-binding</keyword>
<evidence type="ECO:0000256" key="10">
    <source>
        <dbReference type="ARBA" id="ARBA00052017"/>
    </source>
</evidence>
<accession>A0A6J7DPI1</accession>
<evidence type="ECO:0000256" key="2">
    <source>
        <dbReference type="ARBA" id="ARBA00008023"/>
    </source>
</evidence>
<comment type="subunit">
    <text evidence="3">Homodimer.</text>
</comment>
<dbReference type="InterPro" id="IPR020922">
    <property type="entry name" value="dITP/XTP_pyrophosphatase"/>
</dbReference>
<dbReference type="EC" id="3.6.1.66" evidence="11"/>
<evidence type="ECO:0000256" key="5">
    <source>
        <dbReference type="ARBA" id="ARBA00022741"/>
    </source>
</evidence>
<proteinExistence type="inferred from homology"/>
<evidence type="ECO:0000313" key="17">
    <source>
        <dbReference type="EMBL" id="CAB4871230.1"/>
    </source>
</evidence>
<organism evidence="17">
    <name type="scientific">freshwater metagenome</name>
    <dbReference type="NCBI Taxonomy" id="449393"/>
    <lineage>
        <taxon>unclassified sequences</taxon>
        <taxon>metagenomes</taxon>
        <taxon>ecological metagenomes</taxon>
    </lineage>
</organism>
<dbReference type="HAMAP" id="MF_01405">
    <property type="entry name" value="Non_canon_purine_NTPase"/>
    <property type="match status" value="1"/>
</dbReference>
<dbReference type="NCBIfam" id="TIGR00042">
    <property type="entry name" value="RdgB/HAM1 family non-canonical purine NTP pyrophosphatase"/>
    <property type="match status" value="1"/>
</dbReference>
<dbReference type="GO" id="GO:0017111">
    <property type="term" value="F:ribonucleoside triphosphate phosphatase activity"/>
    <property type="evidence" value="ECO:0007669"/>
    <property type="project" value="InterPro"/>
</dbReference>
<dbReference type="EMBL" id="CAFBLK010000146">
    <property type="protein sequence ID" value="CAB4871230.1"/>
    <property type="molecule type" value="Genomic_DNA"/>
</dbReference>
<keyword evidence="8" id="KW-0546">Nucleotide metabolism</keyword>
<dbReference type="Gene3D" id="3.90.950.10">
    <property type="match status" value="1"/>
</dbReference>
<reference evidence="17" key="1">
    <citation type="submission" date="2020-05" db="EMBL/GenBank/DDBJ databases">
        <authorList>
            <person name="Chiriac C."/>
            <person name="Salcher M."/>
            <person name="Ghai R."/>
            <person name="Kavagutti S V."/>
        </authorList>
    </citation>
    <scope>NUCLEOTIDE SEQUENCE</scope>
</reference>
<dbReference type="GO" id="GO:0035870">
    <property type="term" value="F:dITP diphosphatase activity"/>
    <property type="evidence" value="ECO:0007669"/>
    <property type="project" value="UniProtKB-ARBA"/>
</dbReference>
<comment type="cofactor">
    <cofactor evidence="1">
        <name>Mg(2+)</name>
        <dbReference type="ChEBI" id="CHEBI:18420"/>
    </cofactor>
</comment>
<dbReference type="CDD" id="cd00515">
    <property type="entry name" value="HAM1"/>
    <property type="match status" value="1"/>
</dbReference>
<keyword evidence="7" id="KW-0460">Magnesium</keyword>
<comment type="catalytic activity">
    <reaction evidence="9">
        <text>dITP + H2O = dIMP + diphosphate + H(+)</text>
        <dbReference type="Rhea" id="RHEA:28342"/>
        <dbReference type="ChEBI" id="CHEBI:15377"/>
        <dbReference type="ChEBI" id="CHEBI:15378"/>
        <dbReference type="ChEBI" id="CHEBI:33019"/>
        <dbReference type="ChEBI" id="CHEBI:61194"/>
        <dbReference type="ChEBI" id="CHEBI:61382"/>
        <dbReference type="EC" id="3.6.1.66"/>
    </reaction>
</comment>
<dbReference type="GO" id="GO:0009117">
    <property type="term" value="P:nucleotide metabolic process"/>
    <property type="evidence" value="ECO:0007669"/>
    <property type="project" value="UniProtKB-KW"/>
</dbReference>
<evidence type="ECO:0000256" key="14">
    <source>
        <dbReference type="ARBA" id="ARBA00078805"/>
    </source>
</evidence>
<evidence type="ECO:0000256" key="4">
    <source>
        <dbReference type="ARBA" id="ARBA00022723"/>
    </source>
</evidence>
<dbReference type="GO" id="GO:0036220">
    <property type="term" value="F:ITP diphosphatase activity"/>
    <property type="evidence" value="ECO:0007669"/>
    <property type="project" value="UniProtKB-EC"/>
</dbReference>
<evidence type="ECO:0000256" key="7">
    <source>
        <dbReference type="ARBA" id="ARBA00022842"/>
    </source>
</evidence>
<name>A0A6J7DPI1_9ZZZZ</name>
<gene>
    <name evidence="17" type="ORF">UFOPK3317_00903</name>
</gene>
<comment type="similarity">
    <text evidence="2">Belongs to the HAM1 NTPase family.</text>
</comment>
<evidence type="ECO:0000256" key="6">
    <source>
        <dbReference type="ARBA" id="ARBA00022801"/>
    </source>
</evidence>
<evidence type="ECO:0000256" key="15">
    <source>
        <dbReference type="ARBA" id="ARBA00083186"/>
    </source>
</evidence>
<dbReference type="PANTHER" id="PTHR11067">
    <property type="entry name" value="INOSINE TRIPHOSPHATE PYROPHOSPHATASE/HAM1 PROTEIN"/>
    <property type="match status" value="1"/>
</dbReference>
<dbReference type="Pfam" id="PF01725">
    <property type="entry name" value="Ham1p_like"/>
    <property type="match status" value="1"/>
</dbReference>
<dbReference type="GO" id="GO:0009146">
    <property type="term" value="P:purine nucleoside triphosphate catabolic process"/>
    <property type="evidence" value="ECO:0007669"/>
    <property type="project" value="UniProtKB-ARBA"/>
</dbReference>
<evidence type="ECO:0000256" key="16">
    <source>
        <dbReference type="ARBA" id="ARBA00083635"/>
    </source>
</evidence>
<dbReference type="GO" id="GO:0036222">
    <property type="term" value="F:XTP diphosphatase activity"/>
    <property type="evidence" value="ECO:0007669"/>
    <property type="project" value="UniProtKB-ARBA"/>
</dbReference>
<sequence length="222" mass="23493">MTVSDHDQSSAARLRLVVATANPDKAREIVAVLTESGLSVELVARPDDVPEVVEDGETLLDNARLKARALCAATGIAAIADDTGLEVDALGGAPGVFSARYAGEHATYEDNCNHLLAELLSRTDSPRTARFATAVVVSFPDGTELTARGEVEGLITTSPKGLGGFGYDSIFMPEGESRTFAEMTPEEKHAISHRGRALRSVAPLVWSSIQSADLSTSLKEQN</sequence>
<evidence type="ECO:0000256" key="1">
    <source>
        <dbReference type="ARBA" id="ARBA00001946"/>
    </source>
</evidence>
<evidence type="ECO:0000256" key="11">
    <source>
        <dbReference type="ARBA" id="ARBA00066468"/>
    </source>
</evidence>
<evidence type="ECO:0000256" key="13">
    <source>
        <dbReference type="ARBA" id="ARBA00075987"/>
    </source>
</evidence>
<dbReference type="FunFam" id="3.90.950.10:FF:000001">
    <property type="entry name" value="dITP/XTP pyrophosphatase"/>
    <property type="match status" value="1"/>
</dbReference>
<dbReference type="GO" id="GO:0000166">
    <property type="term" value="F:nucleotide binding"/>
    <property type="evidence" value="ECO:0007669"/>
    <property type="project" value="UniProtKB-KW"/>
</dbReference>
<dbReference type="AlphaFoldDB" id="A0A6J7DPI1"/>
<keyword evidence="6" id="KW-0378">Hydrolase</keyword>
<evidence type="ECO:0000256" key="3">
    <source>
        <dbReference type="ARBA" id="ARBA00011738"/>
    </source>
</evidence>
<dbReference type="GO" id="GO:0046872">
    <property type="term" value="F:metal ion binding"/>
    <property type="evidence" value="ECO:0007669"/>
    <property type="project" value="UniProtKB-KW"/>
</dbReference>
<dbReference type="PANTHER" id="PTHR11067:SF9">
    <property type="entry name" value="INOSINE TRIPHOSPHATE PYROPHOSPHATASE"/>
    <property type="match status" value="1"/>
</dbReference>
<dbReference type="InterPro" id="IPR002637">
    <property type="entry name" value="RdgB/HAM1"/>
</dbReference>
<evidence type="ECO:0000256" key="9">
    <source>
        <dbReference type="ARBA" id="ARBA00051875"/>
    </source>
</evidence>
<evidence type="ECO:0000256" key="8">
    <source>
        <dbReference type="ARBA" id="ARBA00023080"/>
    </source>
</evidence>
<dbReference type="SUPFAM" id="SSF52972">
    <property type="entry name" value="ITPase-like"/>
    <property type="match status" value="1"/>
</dbReference>
<dbReference type="InterPro" id="IPR029001">
    <property type="entry name" value="ITPase-like_fam"/>
</dbReference>
<keyword evidence="5" id="KW-0547">Nucleotide-binding</keyword>
<protein>
    <recommendedName>
        <fullName evidence="12">dITP/XTP pyrophosphatase</fullName>
        <ecNumber evidence="11">3.6.1.66</ecNumber>
    </recommendedName>
    <alternativeName>
        <fullName evidence="13">Non-canonical purine NTP pyrophosphatase</fullName>
    </alternativeName>
    <alternativeName>
        <fullName evidence="14">Non-standard purine NTP pyrophosphatase</fullName>
    </alternativeName>
    <alternativeName>
        <fullName evidence="16">Nucleoside-triphosphate diphosphatase</fullName>
    </alternativeName>
    <alternativeName>
        <fullName evidence="15">Nucleoside-triphosphate pyrophosphatase</fullName>
    </alternativeName>
</protein>
<evidence type="ECO:0000256" key="12">
    <source>
        <dbReference type="ARBA" id="ARBA00071289"/>
    </source>
</evidence>